<sequence>MLSIAEYNPFFIKNSFNLPEHKIKYKKPIVIDYDPLFYAIYNKMNNQDITHIDYSKVNETQEKMKIAEKLDSINYKFKNKDKIMENLMYEKKINMKTFNALCMYYKINVLFVKDNVYLKMFYNDKINDEINYYTMNEHFHFIGNVDVTDKYEIVNIDKPFKSVSSYKLDELKDISRLLHLPCDLKKQLLYDSINNIINKLNIF</sequence>
<reference evidence="1" key="1">
    <citation type="journal article" date="2020" name="Nature">
        <title>Giant virus diversity and host interactions through global metagenomics.</title>
        <authorList>
            <person name="Schulz F."/>
            <person name="Roux S."/>
            <person name="Paez-Espino D."/>
            <person name="Jungbluth S."/>
            <person name="Walsh D.A."/>
            <person name="Denef V.J."/>
            <person name="McMahon K.D."/>
            <person name="Konstantinidis K.T."/>
            <person name="Eloe-Fadrosh E.A."/>
            <person name="Kyrpides N.C."/>
            <person name="Woyke T."/>
        </authorList>
    </citation>
    <scope>NUCLEOTIDE SEQUENCE</scope>
    <source>
        <strain evidence="1">GVMAG-M-3300009159-65</strain>
    </source>
</reference>
<organism evidence="1">
    <name type="scientific">viral metagenome</name>
    <dbReference type="NCBI Taxonomy" id="1070528"/>
    <lineage>
        <taxon>unclassified sequences</taxon>
        <taxon>metagenomes</taxon>
        <taxon>organismal metagenomes</taxon>
    </lineage>
</organism>
<dbReference type="EMBL" id="MN738933">
    <property type="protein sequence ID" value="QHT32256.1"/>
    <property type="molecule type" value="Genomic_DNA"/>
</dbReference>
<dbReference type="AlphaFoldDB" id="A0A6C0ESU7"/>
<proteinExistence type="predicted"/>
<evidence type="ECO:0000313" key="1">
    <source>
        <dbReference type="EMBL" id="QHT32256.1"/>
    </source>
</evidence>
<name>A0A6C0ESU7_9ZZZZ</name>
<accession>A0A6C0ESU7</accession>
<protein>
    <submittedName>
        <fullName evidence="1">Uncharacterized protein</fullName>
    </submittedName>
</protein>